<dbReference type="InterPro" id="IPR007235">
    <property type="entry name" value="Glyco_trans_28_C"/>
</dbReference>
<evidence type="ECO:0000313" key="8">
    <source>
        <dbReference type="Proteomes" id="UP000320730"/>
    </source>
</evidence>
<keyword evidence="3" id="KW-0328">Glycosyltransferase</keyword>
<organism evidence="7 8">
    <name type="scientific">Microcystis flos-aquae Mf_WU_F_19750830_S460</name>
    <dbReference type="NCBI Taxonomy" id="2486237"/>
    <lineage>
        <taxon>Bacteria</taxon>
        <taxon>Bacillati</taxon>
        <taxon>Cyanobacteriota</taxon>
        <taxon>Cyanophyceae</taxon>
        <taxon>Oscillatoriophycideae</taxon>
        <taxon>Chroococcales</taxon>
        <taxon>Microcystaceae</taxon>
        <taxon>Microcystis</taxon>
    </lineage>
</organism>
<proteinExistence type="inferred from homology"/>
<evidence type="ECO:0000256" key="5">
    <source>
        <dbReference type="ARBA" id="ARBA00022824"/>
    </source>
</evidence>
<keyword evidence="5" id="KW-0256">Endoplasmic reticulum</keyword>
<reference evidence="7 8" key="1">
    <citation type="submission" date="2019-01" db="EMBL/GenBank/DDBJ databases">
        <title>Coherence of Microcystis species and biogeography revealed through population genomics.</title>
        <authorList>
            <person name="Perez-Carrascal O.M."/>
            <person name="Terrat Y."/>
            <person name="Giani A."/>
            <person name="Fortin N."/>
            <person name="Tromas N."/>
            <person name="Shapiro B.J."/>
        </authorList>
    </citation>
    <scope>NUCLEOTIDE SEQUENCE [LARGE SCALE GENOMIC DNA]</scope>
    <source>
        <strain evidence="7">Mf_WU_F_19750830_S460</strain>
    </source>
</reference>
<dbReference type="SUPFAM" id="SSF53756">
    <property type="entry name" value="UDP-Glycosyltransferase/glycogen phosphorylase"/>
    <property type="match status" value="1"/>
</dbReference>
<dbReference type="Proteomes" id="UP000320730">
    <property type="component" value="Unassembled WGS sequence"/>
</dbReference>
<protein>
    <submittedName>
        <fullName evidence="7">Glucosyl transferase</fullName>
    </submittedName>
</protein>
<accession>A0A552M3K8</accession>
<dbReference type="AlphaFoldDB" id="A0A552M3K8"/>
<dbReference type="PANTHER" id="PTHR12867">
    <property type="entry name" value="GLYCOSYL TRANSFERASE-RELATED"/>
    <property type="match status" value="1"/>
</dbReference>
<name>A0A552M3K8_9CHRO</name>
<dbReference type="PANTHER" id="PTHR12867:SF6">
    <property type="entry name" value="N-ACETYLGLUCOSAMINYLDIPHOSPHODOLICHOL N-ACETYLGLUCOSAMINYLTRANSFERASE"/>
    <property type="match status" value="1"/>
</dbReference>
<dbReference type="EMBL" id="SFAN01000015">
    <property type="protein sequence ID" value="TRV27023.1"/>
    <property type="molecule type" value="Genomic_DNA"/>
</dbReference>
<comment type="caution">
    <text evidence="7">The sequence shown here is derived from an EMBL/GenBank/DDBJ whole genome shotgun (WGS) entry which is preliminary data.</text>
</comment>
<sequence length="188" mass="21645">MILVTVGTEQYPFNRLMEWIDSLIKLNIISPEEKVIVQYGSCTRLPKNIEAYSMLPQTEFQDLIQNARLIIAHCGEGTIDLLATLKVPFILVPRSHNFGEHIDNHQLELAAALKVKGICIAKSKQELASFVSNPHLTNLEKAPTDYYHDICNTLNQRFQDNYQPHLVRSRRQFSSSIKLFFFSDWLLL</sequence>
<dbReference type="InterPro" id="IPR039042">
    <property type="entry name" value="Alg13-like"/>
</dbReference>
<gene>
    <name evidence="7" type="ORF">EWV40_02165</name>
</gene>
<comment type="similarity">
    <text evidence="2">Belongs to the glycosyltransferase 28 family.</text>
</comment>
<evidence type="ECO:0000256" key="4">
    <source>
        <dbReference type="ARBA" id="ARBA00022679"/>
    </source>
</evidence>
<keyword evidence="4 7" id="KW-0808">Transferase</keyword>
<evidence type="ECO:0000256" key="3">
    <source>
        <dbReference type="ARBA" id="ARBA00022676"/>
    </source>
</evidence>
<feature type="domain" description="Glycosyl transferase family 28 C-terminal" evidence="6">
    <location>
        <begin position="1"/>
        <end position="118"/>
    </location>
</feature>
<dbReference type="Gene3D" id="3.40.50.2000">
    <property type="entry name" value="Glycogen Phosphorylase B"/>
    <property type="match status" value="1"/>
</dbReference>
<dbReference type="Pfam" id="PF04101">
    <property type="entry name" value="Glyco_tran_28_C"/>
    <property type="match status" value="1"/>
</dbReference>
<evidence type="ECO:0000313" key="7">
    <source>
        <dbReference type="EMBL" id="TRV27023.1"/>
    </source>
</evidence>
<evidence type="ECO:0000259" key="6">
    <source>
        <dbReference type="Pfam" id="PF04101"/>
    </source>
</evidence>
<dbReference type="GO" id="GO:0006488">
    <property type="term" value="P:dolichol-linked oligosaccharide biosynthetic process"/>
    <property type="evidence" value="ECO:0007669"/>
    <property type="project" value="InterPro"/>
</dbReference>
<comment type="subcellular location">
    <subcellularLocation>
        <location evidence="1">Endoplasmic reticulum</location>
    </subcellularLocation>
</comment>
<dbReference type="GO" id="GO:0016758">
    <property type="term" value="F:hexosyltransferase activity"/>
    <property type="evidence" value="ECO:0007669"/>
    <property type="project" value="InterPro"/>
</dbReference>
<evidence type="ECO:0000256" key="1">
    <source>
        <dbReference type="ARBA" id="ARBA00004240"/>
    </source>
</evidence>
<evidence type="ECO:0000256" key="2">
    <source>
        <dbReference type="ARBA" id="ARBA00006962"/>
    </source>
</evidence>